<sequence length="129" mass="13962">MDAIENFLLTVRNYACTNRYFLSFMVLATSCEKKPAIGVVAFSTGFYLLLLMLMAASGTSEDYGFAGGFLAASFVVALDKCNSHFYLIIPLAIVTCILGAFKGLVSHGVEDLGIGRDEEAEVEKTRVEA</sequence>
<keyword evidence="1" id="KW-0472">Membrane</keyword>
<dbReference type="Proteomes" id="UP000467841">
    <property type="component" value="Unassembled WGS sequence"/>
</dbReference>
<comment type="caution">
    <text evidence="2">The sequence shown here is derived from an EMBL/GenBank/DDBJ whole genome shotgun (WGS) entry which is preliminary data.</text>
</comment>
<organism evidence="2 3">
    <name type="scientific">Microthlaspi erraticum</name>
    <dbReference type="NCBI Taxonomy" id="1685480"/>
    <lineage>
        <taxon>Eukaryota</taxon>
        <taxon>Viridiplantae</taxon>
        <taxon>Streptophyta</taxon>
        <taxon>Embryophyta</taxon>
        <taxon>Tracheophyta</taxon>
        <taxon>Spermatophyta</taxon>
        <taxon>Magnoliopsida</taxon>
        <taxon>eudicotyledons</taxon>
        <taxon>Gunneridae</taxon>
        <taxon>Pentapetalae</taxon>
        <taxon>rosids</taxon>
        <taxon>malvids</taxon>
        <taxon>Brassicales</taxon>
        <taxon>Brassicaceae</taxon>
        <taxon>Coluteocarpeae</taxon>
        <taxon>Microthlaspi</taxon>
    </lineage>
</organism>
<evidence type="ECO:0000313" key="2">
    <source>
        <dbReference type="EMBL" id="CAA7035664.1"/>
    </source>
</evidence>
<evidence type="ECO:0000313" key="3">
    <source>
        <dbReference type="Proteomes" id="UP000467841"/>
    </source>
</evidence>
<feature type="transmembrane region" description="Helical" evidence="1">
    <location>
        <begin position="85"/>
        <end position="105"/>
    </location>
</feature>
<name>A0A6D2JFH1_9BRAS</name>
<feature type="transmembrane region" description="Helical" evidence="1">
    <location>
        <begin position="36"/>
        <end position="57"/>
    </location>
</feature>
<reference evidence="2" key="1">
    <citation type="submission" date="2020-01" db="EMBL/GenBank/DDBJ databases">
        <authorList>
            <person name="Mishra B."/>
        </authorList>
    </citation>
    <scope>NUCLEOTIDE SEQUENCE [LARGE SCALE GENOMIC DNA]</scope>
</reference>
<evidence type="ECO:0000256" key="1">
    <source>
        <dbReference type="SAM" id="Phobius"/>
    </source>
</evidence>
<dbReference type="EMBL" id="CACVBM020001162">
    <property type="protein sequence ID" value="CAA7035664.1"/>
    <property type="molecule type" value="Genomic_DNA"/>
</dbReference>
<keyword evidence="1" id="KW-0812">Transmembrane</keyword>
<dbReference type="AlphaFoldDB" id="A0A6D2JFH1"/>
<keyword evidence="3" id="KW-1185">Reference proteome</keyword>
<gene>
    <name evidence="2" type="ORF">MERR_LOCUS22899</name>
</gene>
<proteinExistence type="predicted"/>
<keyword evidence="1" id="KW-1133">Transmembrane helix</keyword>
<protein>
    <submittedName>
        <fullName evidence="2">Uncharacterized protein</fullName>
    </submittedName>
</protein>
<accession>A0A6D2JFH1</accession>